<feature type="region of interest" description="Disordered" evidence="8">
    <location>
        <begin position="815"/>
        <end position="856"/>
    </location>
</feature>
<keyword evidence="4" id="KW-0547">Nucleotide-binding</keyword>
<dbReference type="GeneTree" id="ENSGT00940000162910"/>
<keyword evidence="10" id="KW-1185">Reference proteome</keyword>
<dbReference type="Gene3D" id="3.30.470.20">
    <property type="entry name" value="ATP-grasp fold, B domain"/>
    <property type="match status" value="1"/>
</dbReference>
<evidence type="ECO:0000256" key="6">
    <source>
        <dbReference type="ARBA" id="ARBA00041448"/>
    </source>
</evidence>
<dbReference type="GO" id="GO:0015631">
    <property type="term" value="F:tubulin binding"/>
    <property type="evidence" value="ECO:0007669"/>
    <property type="project" value="TreeGrafter"/>
</dbReference>
<comment type="catalytic activity">
    <reaction evidence="7">
        <text>L-glutamyl-[protein] + L-glutamate + ATP = gamma-L-glutamyl-L-glutamyl-[protein] + ADP + phosphate + H(+)</text>
        <dbReference type="Rhea" id="RHEA:60144"/>
        <dbReference type="Rhea" id="RHEA-COMP:10208"/>
        <dbReference type="Rhea" id="RHEA-COMP:15517"/>
        <dbReference type="ChEBI" id="CHEBI:15378"/>
        <dbReference type="ChEBI" id="CHEBI:29973"/>
        <dbReference type="ChEBI" id="CHEBI:29985"/>
        <dbReference type="ChEBI" id="CHEBI:30616"/>
        <dbReference type="ChEBI" id="CHEBI:43474"/>
        <dbReference type="ChEBI" id="CHEBI:143622"/>
        <dbReference type="ChEBI" id="CHEBI:456216"/>
    </reaction>
    <physiologicalReaction direction="left-to-right" evidence="7">
        <dbReference type="Rhea" id="RHEA:60145"/>
    </physiologicalReaction>
</comment>
<organism evidence="9 10">
    <name type="scientific">Anser brachyrhynchus</name>
    <name type="common">Pink-footed goose</name>
    <dbReference type="NCBI Taxonomy" id="132585"/>
    <lineage>
        <taxon>Eukaryota</taxon>
        <taxon>Metazoa</taxon>
        <taxon>Chordata</taxon>
        <taxon>Craniata</taxon>
        <taxon>Vertebrata</taxon>
        <taxon>Euteleostomi</taxon>
        <taxon>Archelosauria</taxon>
        <taxon>Archosauria</taxon>
        <taxon>Dinosauria</taxon>
        <taxon>Saurischia</taxon>
        <taxon>Theropoda</taxon>
        <taxon>Coelurosauria</taxon>
        <taxon>Aves</taxon>
        <taxon>Neognathae</taxon>
        <taxon>Galloanserae</taxon>
        <taxon>Anseriformes</taxon>
        <taxon>Anatidae</taxon>
        <taxon>Anserinae</taxon>
        <taxon>Anser</taxon>
    </lineage>
</organism>
<evidence type="ECO:0000256" key="5">
    <source>
        <dbReference type="ARBA" id="ARBA00022840"/>
    </source>
</evidence>
<comment type="similarity">
    <text evidence="1">Belongs to the tubulin--tyrosine ligase family.</text>
</comment>
<protein>
    <recommendedName>
        <fullName evidence="6">Tubulin--tyrosine ligase-like protein 5</fullName>
    </recommendedName>
</protein>
<reference evidence="9" key="2">
    <citation type="submission" date="2025-09" db="UniProtKB">
        <authorList>
            <consortium name="Ensembl"/>
        </authorList>
    </citation>
    <scope>IDENTIFICATION</scope>
</reference>
<feature type="compositionally biased region" description="Acidic residues" evidence="8">
    <location>
        <begin position="548"/>
        <end position="559"/>
    </location>
</feature>
<feature type="region of interest" description="Disordered" evidence="8">
    <location>
        <begin position="396"/>
        <end position="434"/>
    </location>
</feature>
<keyword evidence="2" id="KW-0436">Ligase</keyword>
<evidence type="ECO:0000256" key="3">
    <source>
        <dbReference type="ARBA" id="ARBA00022701"/>
    </source>
</evidence>
<dbReference type="PROSITE" id="PS51221">
    <property type="entry name" value="TTL"/>
    <property type="match status" value="1"/>
</dbReference>
<evidence type="ECO:0000256" key="4">
    <source>
        <dbReference type="ARBA" id="ARBA00022741"/>
    </source>
</evidence>
<dbReference type="InterPro" id="IPR004344">
    <property type="entry name" value="TTL/TTLL_fam"/>
</dbReference>
<keyword evidence="3" id="KW-0493">Microtubule</keyword>
<dbReference type="GO" id="GO:0005524">
    <property type="term" value="F:ATP binding"/>
    <property type="evidence" value="ECO:0007669"/>
    <property type="project" value="UniProtKB-KW"/>
</dbReference>
<feature type="region of interest" description="Disordered" evidence="8">
    <location>
        <begin position="891"/>
        <end position="922"/>
    </location>
</feature>
<dbReference type="GO" id="GO:0000226">
    <property type="term" value="P:microtubule cytoskeleton organization"/>
    <property type="evidence" value="ECO:0007669"/>
    <property type="project" value="TreeGrafter"/>
</dbReference>
<dbReference type="GO" id="GO:0005874">
    <property type="term" value="C:microtubule"/>
    <property type="evidence" value="ECO:0007669"/>
    <property type="project" value="UniProtKB-KW"/>
</dbReference>
<feature type="compositionally biased region" description="Polar residues" evidence="8">
    <location>
        <begin position="844"/>
        <end position="856"/>
    </location>
</feature>
<dbReference type="Pfam" id="PF03133">
    <property type="entry name" value="TTL"/>
    <property type="match status" value="1"/>
</dbReference>
<evidence type="ECO:0000313" key="9">
    <source>
        <dbReference type="Ensembl" id="ENSABRP00000004173.1"/>
    </source>
</evidence>
<evidence type="ECO:0000256" key="7">
    <source>
        <dbReference type="ARBA" id="ARBA00049274"/>
    </source>
</evidence>
<evidence type="ECO:0000313" key="10">
    <source>
        <dbReference type="Proteomes" id="UP000694426"/>
    </source>
</evidence>
<dbReference type="GO" id="GO:0036064">
    <property type="term" value="C:ciliary basal body"/>
    <property type="evidence" value="ECO:0007669"/>
    <property type="project" value="TreeGrafter"/>
</dbReference>
<feature type="compositionally biased region" description="Low complexity" evidence="8">
    <location>
        <begin position="821"/>
        <end position="843"/>
    </location>
</feature>
<evidence type="ECO:0000256" key="8">
    <source>
        <dbReference type="SAM" id="MobiDB-lite"/>
    </source>
</evidence>
<name>A0A8B9BH11_9AVES</name>
<dbReference type="GO" id="GO:0070740">
    <property type="term" value="F:tubulin-glutamic acid ligase activity"/>
    <property type="evidence" value="ECO:0007669"/>
    <property type="project" value="TreeGrafter"/>
</dbReference>
<dbReference type="FunFam" id="3.30.470.20:FF:000009">
    <property type="entry name" value="tubulin polyglutamylase TTLL5 isoform X1"/>
    <property type="match status" value="1"/>
</dbReference>
<dbReference type="PANTHER" id="PTHR12241">
    <property type="entry name" value="TUBULIN POLYGLUTAMYLASE"/>
    <property type="match status" value="1"/>
</dbReference>
<evidence type="ECO:0000256" key="1">
    <source>
        <dbReference type="ARBA" id="ARBA00006820"/>
    </source>
</evidence>
<dbReference type="AlphaFoldDB" id="A0A8B9BH11"/>
<accession>A0A8B9BH11</accession>
<feature type="region of interest" description="Disordered" evidence="8">
    <location>
        <begin position="540"/>
        <end position="559"/>
    </location>
</feature>
<sequence length="1162" mass="129907">MPGAAARDAEQSGSDHPCIRWTGGGCRRIPIFVFHADAILTNDSYLRLIGEHYHLSYKIVRTDSRLVRSILTAHGFHEVHPSSSDYNLMWTGSHLKPYLLRSLTDIQKVNHFPRSYELTRKDRLYKNVSRMQLAHGFKAFHILPQTFILPAEYQDFCNTYSKDRGPWIVKPVASSRGRGVYLINNPNQIVLEDNILVSRYISNPLLIDDFKFDVRLYVLVTSYDPLVIYLYEEGLARFATVRYDQASKNIKNQFMHLTNYSVNKKSGDYVSCDDPEVEDYGNKWSMSAMLRYLKQEGRDTAALMANVEDLIIKTVVSAELAIATACKTFLSHRGSCFELYGFDVLIDDTLKPWLLEVNLSPSLACDAPLDLKIKASMLSDMFTLVGFVCQDPGQRSGRAINHSSESGRRNPYQKLQRPVSAQSQPRTRPLSASDAEMKNLMSSGREKATGRQGSSVLGLSMEEVRVLRRVREENERRGGFIRIFPTPVTWDLYGSFLEYKTSMNYMLATRLFQDRVSLSTFFLTSRVDFFSTAGMSEPTKLSLRSDTEGEEEEEADADEELDGAIGSLSDTQVKSKPKLSDLVKTTCKERLTKKLHKKTGDGGEPLLEKTDSKSQFNLLQILQKNGNLSKVQARRAFSAYLQHVQLRLMKEAGDQFQNAAWVAKEDEQVELVVRFLKRAASNLQQSLRVLLPSRHLGLNDRRRILAHQLGKFIIYYNKETEQMIQKQSKKKQEEEEEGVNPEGFQNFITRASESELEEVLTFYTQINKSASVFLGTNSRTTKPRNTSNQSENQPQCIHHLFLVPEGPTFSLNAEQKLPRCSPSSTSSSVSGTSSSSLPSSQSQITAPDSSSVFTNPVSSEASSLAGLHRCRSGSYTLGPFSSLQRAAQIYSQRLSRPSSAKAGESGIHKDTEDATSQGKRYSPSMVAAELQQLAEKQAACQYSPPSHISLLTQQVCTLLNLASGAVTKGNAAGPQSYQSTLNRKGSLWAVQSDTHTADRRSGVPDFEGECLALRSSFITYVYPLAQKITSKDNITQFHQLSQQCSERRSLIIIILFCFYQALFANYSQSSTSHISMPAGFGARKTSSATSSIQKAASLHKVMPSQSTPSQLVPKPPANHRQTVARKAAAQRISKANNLKTAVSQPTLTHPLLSAIDQRCIYR</sequence>
<dbReference type="Proteomes" id="UP000694426">
    <property type="component" value="Unplaced"/>
</dbReference>
<feature type="region of interest" description="Disordered" evidence="8">
    <location>
        <begin position="774"/>
        <end position="793"/>
    </location>
</feature>
<dbReference type="Ensembl" id="ENSABRT00000005941.1">
    <property type="protein sequence ID" value="ENSABRP00000004173.1"/>
    <property type="gene ID" value="ENSABRG00000002595.1"/>
</dbReference>
<evidence type="ECO:0000256" key="2">
    <source>
        <dbReference type="ARBA" id="ARBA00022598"/>
    </source>
</evidence>
<reference evidence="9" key="1">
    <citation type="submission" date="2025-08" db="UniProtKB">
        <authorList>
            <consortium name="Ensembl"/>
        </authorList>
    </citation>
    <scope>IDENTIFICATION</scope>
</reference>
<proteinExistence type="inferred from homology"/>
<dbReference type="SUPFAM" id="SSF56059">
    <property type="entry name" value="Glutathione synthetase ATP-binding domain-like"/>
    <property type="match status" value="1"/>
</dbReference>
<dbReference type="PANTHER" id="PTHR12241:SF145">
    <property type="entry name" value="TUBULIN POLYGLUTAMYLASE TTLL5"/>
    <property type="match status" value="1"/>
</dbReference>
<feature type="region of interest" description="Disordered" evidence="8">
    <location>
        <begin position="726"/>
        <end position="745"/>
    </location>
</feature>
<keyword evidence="5" id="KW-0067">ATP-binding</keyword>